<name>A0A378QSK7_9GAMM</name>
<sequence>MNTINLSQILSGLQNQDFQNAQKNCAIMQNDENGALSAPMRMIAYDNKRTKTQS</sequence>
<accession>A0A378QSK7</accession>
<protein>
    <submittedName>
        <fullName evidence="1">Uncharacterized protein</fullName>
    </submittedName>
</protein>
<dbReference type="Proteomes" id="UP000254618">
    <property type="component" value="Unassembled WGS sequence"/>
</dbReference>
<reference evidence="1 2" key="1">
    <citation type="submission" date="2018-06" db="EMBL/GenBank/DDBJ databases">
        <authorList>
            <consortium name="Pathogen Informatics"/>
            <person name="Doyle S."/>
        </authorList>
    </citation>
    <scope>NUCLEOTIDE SEQUENCE [LARGE SCALE GENOMIC DNA]</scope>
    <source>
        <strain evidence="1 2">NCTC11012</strain>
    </source>
</reference>
<proteinExistence type="predicted"/>
<evidence type="ECO:0000313" key="1">
    <source>
        <dbReference type="EMBL" id="STZ03410.1"/>
    </source>
</evidence>
<dbReference type="RefSeq" id="WP_158080750.1">
    <property type="nucleotide sequence ID" value="NZ_MXAP01000171.1"/>
</dbReference>
<evidence type="ECO:0000313" key="2">
    <source>
        <dbReference type="Proteomes" id="UP000254618"/>
    </source>
</evidence>
<gene>
    <name evidence="1" type="ORF">NCTC11012_01658</name>
</gene>
<dbReference type="AlphaFoldDB" id="A0A378QSK7"/>
<organism evidence="1 2">
    <name type="scientific">Moraxella equi</name>
    <dbReference type="NCBI Taxonomy" id="60442"/>
    <lineage>
        <taxon>Bacteria</taxon>
        <taxon>Pseudomonadati</taxon>
        <taxon>Pseudomonadota</taxon>
        <taxon>Gammaproteobacteria</taxon>
        <taxon>Moraxellales</taxon>
        <taxon>Moraxellaceae</taxon>
        <taxon>Moraxella</taxon>
    </lineage>
</organism>
<dbReference type="EMBL" id="UGQF01000001">
    <property type="protein sequence ID" value="STZ03410.1"/>
    <property type="molecule type" value="Genomic_DNA"/>
</dbReference>